<keyword evidence="1" id="KW-1133">Transmembrane helix</keyword>
<feature type="transmembrane region" description="Helical" evidence="1">
    <location>
        <begin position="99"/>
        <end position="121"/>
    </location>
</feature>
<keyword evidence="4" id="KW-1185">Reference proteome</keyword>
<organism evidence="3 4">
    <name type="scientific">Trichostrongylus colubriformis</name>
    <name type="common">Black scour worm</name>
    <dbReference type="NCBI Taxonomy" id="6319"/>
    <lineage>
        <taxon>Eukaryota</taxon>
        <taxon>Metazoa</taxon>
        <taxon>Ecdysozoa</taxon>
        <taxon>Nematoda</taxon>
        <taxon>Chromadorea</taxon>
        <taxon>Rhabditida</taxon>
        <taxon>Rhabditina</taxon>
        <taxon>Rhabditomorpha</taxon>
        <taxon>Strongyloidea</taxon>
        <taxon>Trichostrongylidae</taxon>
        <taxon>Trichostrongylus</taxon>
    </lineage>
</organism>
<dbReference type="EMBL" id="WIXE01012656">
    <property type="protein sequence ID" value="KAK5975749.1"/>
    <property type="molecule type" value="Genomic_DNA"/>
</dbReference>
<evidence type="ECO:0000313" key="4">
    <source>
        <dbReference type="Proteomes" id="UP001331761"/>
    </source>
</evidence>
<proteinExistence type="predicted"/>
<dbReference type="Proteomes" id="UP001331761">
    <property type="component" value="Unassembled WGS sequence"/>
</dbReference>
<feature type="chain" id="PRO_5042926898" evidence="2">
    <location>
        <begin position="17"/>
        <end position="180"/>
    </location>
</feature>
<protein>
    <submittedName>
        <fullName evidence="3">Uncharacterized protein</fullName>
    </submittedName>
</protein>
<gene>
    <name evidence="3" type="ORF">GCK32_004081</name>
</gene>
<name>A0AAN8IIA5_TRICO</name>
<reference evidence="3 4" key="1">
    <citation type="submission" date="2019-10" db="EMBL/GenBank/DDBJ databases">
        <title>Assembly and Annotation for the nematode Trichostrongylus colubriformis.</title>
        <authorList>
            <person name="Martin J."/>
        </authorList>
    </citation>
    <scope>NUCLEOTIDE SEQUENCE [LARGE SCALE GENOMIC DNA]</scope>
    <source>
        <strain evidence="3">G859</strain>
        <tissue evidence="3">Whole worm</tissue>
    </source>
</reference>
<evidence type="ECO:0000256" key="2">
    <source>
        <dbReference type="SAM" id="SignalP"/>
    </source>
</evidence>
<accession>A0AAN8IIA5</accession>
<feature type="signal peptide" evidence="2">
    <location>
        <begin position="1"/>
        <end position="16"/>
    </location>
</feature>
<comment type="caution">
    <text evidence="3">The sequence shown here is derived from an EMBL/GenBank/DDBJ whole genome shotgun (WGS) entry which is preliminary data.</text>
</comment>
<evidence type="ECO:0000313" key="3">
    <source>
        <dbReference type="EMBL" id="KAK5975749.1"/>
    </source>
</evidence>
<keyword evidence="1" id="KW-0812">Transmembrane</keyword>
<evidence type="ECO:0000256" key="1">
    <source>
        <dbReference type="SAM" id="Phobius"/>
    </source>
</evidence>
<sequence length="180" mass="20205">MVLLSVLLIFEEISHGLHVHAFSNDSSCWSAWSPCTVTCISSKPAAKEADFARRWRVWLPKRCPFTTPPNQHTEFKHCSASVPHCLELEEILKPSSRTIYRLSALVLLMALAVIPSVCICCKYSSGFPMIRWERNNQESPRSSMLDAILISEQLENIKSQHAQLENDTPPNPAALDKATS</sequence>
<keyword evidence="1" id="KW-0472">Membrane</keyword>
<keyword evidence="2" id="KW-0732">Signal</keyword>
<dbReference type="AlphaFoldDB" id="A0AAN8IIA5"/>